<organism evidence="2 3">
    <name type="scientific">Corchorus capsularis</name>
    <name type="common">Jute</name>
    <dbReference type="NCBI Taxonomy" id="210143"/>
    <lineage>
        <taxon>Eukaryota</taxon>
        <taxon>Viridiplantae</taxon>
        <taxon>Streptophyta</taxon>
        <taxon>Embryophyta</taxon>
        <taxon>Tracheophyta</taxon>
        <taxon>Spermatophyta</taxon>
        <taxon>Magnoliopsida</taxon>
        <taxon>eudicotyledons</taxon>
        <taxon>Gunneridae</taxon>
        <taxon>Pentapetalae</taxon>
        <taxon>rosids</taxon>
        <taxon>malvids</taxon>
        <taxon>Malvales</taxon>
        <taxon>Malvaceae</taxon>
        <taxon>Grewioideae</taxon>
        <taxon>Apeibeae</taxon>
        <taxon>Corchorus</taxon>
    </lineage>
</organism>
<gene>
    <name evidence="2" type="ORF">CCACVL1_07569</name>
</gene>
<dbReference type="AlphaFoldDB" id="A0A1R3J4Z7"/>
<dbReference type="Gramene" id="OMO89915">
    <property type="protein sequence ID" value="OMO89915"/>
    <property type="gene ID" value="CCACVL1_07569"/>
</dbReference>
<evidence type="ECO:0000313" key="3">
    <source>
        <dbReference type="Proteomes" id="UP000188268"/>
    </source>
</evidence>
<comment type="caution">
    <text evidence="2">The sequence shown here is derived from an EMBL/GenBank/DDBJ whole genome shotgun (WGS) entry which is preliminary data.</text>
</comment>
<feature type="region of interest" description="Disordered" evidence="1">
    <location>
        <begin position="1"/>
        <end position="29"/>
    </location>
</feature>
<dbReference type="EMBL" id="AWWV01008561">
    <property type="protein sequence ID" value="OMO89915.1"/>
    <property type="molecule type" value="Genomic_DNA"/>
</dbReference>
<proteinExistence type="predicted"/>
<dbReference type="Proteomes" id="UP000188268">
    <property type="component" value="Unassembled WGS sequence"/>
</dbReference>
<evidence type="ECO:0000313" key="2">
    <source>
        <dbReference type="EMBL" id="OMO89915.1"/>
    </source>
</evidence>
<keyword evidence="3" id="KW-1185">Reference proteome</keyword>
<sequence length="29" mass="3050">MKGDDDANVRSTSTVGQVGAASERGEQQR</sequence>
<evidence type="ECO:0000256" key="1">
    <source>
        <dbReference type="SAM" id="MobiDB-lite"/>
    </source>
</evidence>
<name>A0A1R3J4Z7_COCAP</name>
<accession>A0A1R3J4Z7</accession>
<reference evidence="2 3" key="1">
    <citation type="submission" date="2013-09" db="EMBL/GenBank/DDBJ databases">
        <title>Corchorus capsularis genome sequencing.</title>
        <authorList>
            <person name="Alam M."/>
            <person name="Haque M.S."/>
            <person name="Islam M.S."/>
            <person name="Emdad E.M."/>
            <person name="Islam M.M."/>
            <person name="Ahmed B."/>
            <person name="Halim A."/>
            <person name="Hossen Q.M.M."/>
            <person name="Hossain M.Z."/>
            <person name="Ahmed R."/>
            <person name="Khan M.M."/>
            <person name="Islam R."/>
            <person name="Rashid M.M."/>
            <person name="Khan S.A."/>
            <person name="Rahman M.S."/>
            <person name="Alam M."/>
        </authorList>
    </citation>
    <scope>NUCLEOTIDE SEQUENCE [LARGE SCALE GENOMIC DNA]</scope>
    <source>
        <strain evidence="3">cv. CVL-1</strain>
        <tissue evidence="2">Whole seedling</tissue>
    </source>
</reference>
<protein>
    <submittedName>
        <fullName evidence="2">Uncharacterized protein</fullName>
    </submittedName>
</protein>